<evidence type="ECO:0000313" key="10">
    <source>
        <dbReference type="Proteomes" id="UP000010847"/>
    </source>
</evidence>
<evidence type="ECO:0000256" key="6">
    <source>
        <dbReference type="ARBA" id="ARBA00023163"/>
    </source>
</evidence>
<reference evidence="9 10" key="1">
    <citation type="submission" date="2013-12" db="EMBL/GenBank/DDBJ databases">
        <authorList>
            <consortium name="DOE Joint Genome Institute"/>
            <person name="Smidt H."/>
            <person name="Huntemann M."/>
            <person name="Han J."/>
            <person name="Chen A."/>
            <person name="Kyrpides N."/>
            <person name="Mavromatis K."/>
            <person name="Markowitz V."/>
            <person name="Palaniappan K."/>
            <person name="Ivanova N."/>
            <person name="Schaumberg A."/>
            <person name="Pati A."/>
            <person name="Liolios K."/>
            <person name="Nordberg H.P."/>
            <person name="Cantor M.N."/>
            <person name="Hua S.X."/>
            <person name="Woyke T."/>
        </authorList>
    </citation>
    <scope>NUCLEOTIDE SEQUENCE [LARGE SCALE GENOMIC DNA]</scope>
    <source>
        <strain evidence="10">DSM 15288</strain>
    </source>
</reference>
<keyword evidence="3 7" id="KW-0805">Transcription regulation</keyword>
<dbReference type="NCBIfam" id="NF003994">
    <property type="entry name" value="PRK05472.2-3"/>
    <property type="match status" value="1"/>
</dbReference>
<comment type="function">
    <text evidence="7">Modulates transcription in response to changes in cellular NADH/NAD(+) redox state.</text>
</comment>
<sequence length="220" mass="24505">MRAPKIPEATITRLSVYSRYLMKMKRQGKITTSSPDIAQGAGVNPAQVRKDLSFFGEFGTRGVGYNVEQLNWDVLKILSLDEEWSVALVGFGHLGHAVAMHRVFKERGFNFTSIFDRDPEKIGTKVKDIEILPMEQLEKVVAQNHTRIGIITTPADSAQAIADSLVRAGVQAILNFAPVHLSVPETIELREVDLAVNLEVLTFHMEMQRQGFASSRPANF</sequence>
<dbReference type="InterPro" id="IPR003781">
    <property type="entry name" value="CoA-bd"/>
</dbReference>
<comment type="similarity">
    <text evidence="7">Belongs to the transcriptional regulatory Rex family.</text>
</comment>
<dbReference type="NCBIfam" id="NF003992">
    <property type="entry name" value="PRK05472.2-1"/>
    <property type="match status" value="1"/>
</dbReference>
<dbReference type="GO" id="GO:0005737">
    <property type="term" value="C:cytoplasm"/>
    <property type="evidence" value="ECO:0007669"/>
    <property type="project" value="UniProtKB-SubCell"/>
</dbReference>
<dbReference type="SUPFAM" id="SSF46785">
    <property type="entry name" value="Winged helix' DNA-binding domain"/>
    <property type="match status" value="1"/>
</dbReference>
<dbReference type="PANTHER" id="PTHR35786">
    <property type="entry name" value="REDOX-SENSING TRANSCRIPTIONAL REPRESSOR REX"/>
    <property type="match status" value="1"/>
</dbReference>
<dbReference type="SMART" id="SM00881">
    <property type="entry name" value="CoA_binding"/>
    <property type="match status" value="1"/>
</dbReference>
<dbReference type="GO" id="GO:0003677">
    <property type="term" value="F:DNA binding"/>
    <property type="evidence" value="ECO:0007669"/>
    <property type="project" value="UniProtKB-UniRule"/>
</dbReference>
<evidence type="ECO:0000256" key="2">
    <source>
        <dbReference type="ARBA" id="ARBA00022491"/>
    </source>
</evidence>
<dbReference type="GO" id="GO:0045892">
    <property type="term" value="P:negative regulation of DNA-templated transcription"/>
    <property type="evidence" value="ECO:0007669"/>
    <property type="project" value="InterPro"/>
</dbReference>
<dbReference type="NCBIfam" id="NF003995">
    <property type="entry name" value="PRK05472.2-4"/>
    <property type="match status" value="1"/>
</dbReference>
<dbReference type="eggNOG" id="COG2344">
    <property type="taxonomic scope" value="Bacteria"/>
</dbReference>
<dbReference type="InterPro" id="IPR058236">
    <property type="entry name" value="Rex_actinobacterial-type"/>
</dbReference>
<dbReference type="GO" id="GO:0003700">
    <property type="term" value="F:DNA-binding transcription factor activity"/>
    <property type="evidence" value="ECO:0007669"/>
    <property type="project" value="UniProtKB-UniRule"/>
</dbReference>
<feature type="domain" description="CoA-binding" evidence="8">
    <location>
        <begin position="79"/>
        <end position="180"/>
    </location>
</feature>
<dbReference type="HOGENOM" id="CLU_061534_0_1_9"/>
<keyword evidence="4 7" id="KW-0520">NAD</keyword>
<dbReference type="Pfam" id="PF06971">
    <property type="entry name" value="Put_DNA-bind_N"/>
    <property type="match status" value="1"/>
</dbReference>
<dbReference type="Gene3D" id="1.10.10.10">
    <property type="entry name" value="Winged helix-like DNA-binding domain superfamily/Winged helix DNA-binding domain"/>
    <property type="match status" value="1"/>
</dbReference>
<keyword evidence="2 7" id="KW-0678">Repressor</keyword>
<gene>
    <name evidence="7" type="primary">rex</name>
    <name evidence="9" type="ORF">DESME_14760</name>
</gene>
<comment type="subunit">
    <text evidence="7">Homodimer.</text>
</comment>
<dbReference type="GO" id="GO:0051775">
    <property type="term" value="P:response to redox state"/>
    <property type="evidence" value="ECO:0007669"/>
    <property type="project" value="InterPro"/>
</dbReference>
<dbReference type="STRING" id="871968.DESME_14760"/>
<protein>
    <recommendedName>
        <fullName evidence="7">Redox-sensing transcriptional repressor Rex</fullName>
    </recommendedName>
</protein>
<dbReference type="InterPro" id="IPR022876">
    <property type="entry name" value="Tscrpt_rep_Rex"/>
</dbReference>
<dbReference type="RefSeq" id="WP_006718522.1">
    <property type="nucleotide sequence ID" value="NZ_CP007032.1"/>
</dbReference>
<name>W0EBA5_9FIRM</name>
<keyword evidence="5 7" id="KW-0238">DNA-binding</keyword>
<evidence type="ECO:0000313" key="9">
    <source>
        <dbReference type="EMBL" id="AHF08145.1"/>
    </source>
</evidence>
<evidence type="ECO:0000256" key="3">
    <source>
        <dbReference type="ARBA" id="ARBA00023015"/>
    </source>
</evidence>
<dbReference type="Pfam" id="PF02629">
    <property type="entry name" value="CoA_binding"/>
    <property type="match status" value="1"/>
</dbReference>
<evidence type="ECO:0000256" key="1">
    <source>
        <dbReference type="ARBA" id="ARBA00022490"/>
    </source>
</evidence>
<evidence type="ECO:0000256" key="7">
    <source>
        <dbReference type="HAMAP-Rule" id="MF_01131"/>
    </source>
</evidence>
<dbReference type="Proteomes" id="UP000010847">
    <property type="component" value="Chromosome"/>
</dbReference>
<proteinExistence type="inferred from homology"/>
<dbReference type="Gene3D" id="3.40.50.720">
    <property type="entry name" value="NAD(P)-binding Rossmann-like Domain"/>
    <property type="match status" value="1"/>
</dbReference>
<dbReference type="AlphaFoldDB" id="W0EBA5"/>
<keyword evidence="10" id="KW-1185">Reference proteome</keyword>
<dbReference type="InterPro" id="IPR009718">
    <property type="entry name" value="Rex_DNA-bd_C_dom"/>
</dbReference>
<organism evidence="9 10">
    <name type="scientific">Desulfitobacterium metallireducens DSM 15288</name>
    <dbReference type="NCBI Taxonomy" id="871968"/>
    <lineage>
        <taxon>Bacteria</taxon>
        <taxon>Bacillati</taxon>
        <taxon>Bacillota</taxon>
        <taxon>Clostridia</taxon>
        <taxon>Eubacteriales</taxon>
        <taxon>Desulfitobacteriaceae</taxon>
        <taxon>Desulfitobacterium</taxon>
    </lineage>
</organism>
<dbReference type="InterPro" id="IPR036390">
    <property type="entry name" value="WH_DNA-bd_sf"/>
</dbReference>
<evidence type="ECO:0000256" key="4">
    <source>
        <dbReference type="ARBA" id="ARBA00023027"/>
    </source>
</evidence>
<keyword evidence="6 7" id="KW-0804">Transcription</keyword>
<dbReference type="InterPro" id="IPR036291">
    <property type="entry name" value="NAD(P)-bd_dom_sf"/>
</dbReference>
<evidence type="ECO:0000259" key="8">
    <source>
        <dbReference type="SMART" id="SM00881"/>
    </source>
</evidence>
<feature type="binding site" evidence="7">
    <location>
        <begin position="90"/>
        <end position="95"/>
    </location>
    <ligand>
        <name>NAD(+)</name>
        <dbReference type="ChEBI" id="CHEBI:57540"/>
    </ligand>
</feature>
<dbReference type="SUPFAM" id="SSF51735">
    <property type="entry name" value="NAD(P)-binding Rossmann-fold domains"/>
    <property type="match status" value="1"/>
</dbReference>
<feature type="DNA-binding region" description="H-T-H motif" evidence="7">
    <location>
        <begin position="16"/>
        <end position="55"/>
    </location>
</feature>
<dbReference type="NCBIfam" id="NF003989">
    <property type="entry name" value="PRK05472.1-3"/>
    <property type="match status" value="1"/>
</dbReference>
<dbReference type="HAMAP" id="MF_01131">
    <property type="entry name" value="Rex"/>
    <property type="match status" value="1"/>
</dbReference>
<dbReference type="NCBIfam" id="NF003996">
    <property type="entry name" value="PRK05472.2-5"/>
    <property type="match status" value="1"/>
</dbReference>
<dbReference type="KEGG" id="dmt:DESME_14760"/>
<dbReference type="PANTHER" id="PTHR35786:SF1">
    <property type="entry name" value="REDOX-SENSING TRANSCRIPTIONAL REPRESSOR REX 1"/>
    <property type="match status" value="1"/>
</dbReference>
<dbReference type="OrthoDB" id="9784760at2"/>
<dbReference type="NCBIfam" id="NF003993">
    <property type="entry name" value="PRK05472.2-2"/>
    <property type="match status" value="1"/>
</dbReference>
<dbReference type="EMBL" id="CP007032">
    <property type="protein sequence ID" value="AHF08145.1"/>
    <property type="molecule type" value="Genomic_DNA"/>
</dbReference>
<keyword evidence="1 7" id="KW-0963">Cytoplasm</keyword>
<accession>W0EBA5</accession>
<dbReference type="InterPro" id="IPR036388">
    <property type="entry name" value="WH-like_DNA-bd_sf"/>
</dbReference>
<comment type="subcellular location">
    <subcellularLocation>
        <location evidence="7">Cytoplasm</location>
    </subcellularLocation>
</comment>
<evidence type="ECO:0000256" key="5">
    <source>
        <dbReference type="ARBA" id="ARBA00023125"/>
    </source>
</evidence>